<dbReference type="EMBL" id="DXBF01000020">
    <property type="protein sequence ID" value="HIZ61634.1"/>
    <property type="molecule type" value="Genomic_DNA"/>
</dbReference>
<evidence type="ECO:0000259" key="8">
    <source>
        <dbReference type="PROSITE" id="PS50928"/>
    </source>
</evidence>
<feature type="domain" description="ABC transmembrane type-1" evidence="8">
    <location>
        <begin position="72"/>
        <end position="264"/>
    </location>
</feature>
<organism evidence="9 10">
    <name type="scientific">Candidatus Gemmiger avistercoris</name>
    <dbReference type="NCBI Taxonomy" id="2838606"/>
    <lineage>
        <taxon>Bacteria</taxon>
        <taxon>Bacillati</taxon>
        <taxon>Bacillota</taxon>
        <taxon>Clostridia</taxon>
        <taxon>Eubacteriales</taxon>
        <taxon>Gemmiger</taxon>
    </lineage>
</organism>
<dbReference type="SUPFAM" id="SSF161098">
    <property type="entry name" value="MetI-like"/>
    <property type="match status" value="1"/>
</dbReference>
<sequence>MKRQELGLNIIKYVALFIILLFLLFPLYWVLMTSFKTNMEAYRSVPTFIPAEPTVQSYINLFTKNNDFFVYYKNNFIVSGATALITTVLAILSGYALSRFHFRWNAWVTAALLSSQMFPVVSRMISLYDLMNKMHLINTHPGLIFALTAAMLPFTVMLMSSFFDGVPREVEEAAYVDGASRLQVLWRIVTPLVKPGMLAVAIYAFLMTWDDYLHAVTLIQNDALRTMSAGVAMRYLGELSYDWSLINTISIVGTVPMLILFFFFQKYMVKGLVAGAVKG</sequence>
<dbReference type="Gene3D" id="1.10.3720.10">
    <property type="entry name" value="MetI-like"/>
    <property type="match status" value="1"/>
</dbReference>
<dbReference type="Proteomes" id="UP000824105">
    <property type="component" value="Unassembled WGS sequence"/>
</dbReference>
<dbReference type="InterPro" id="IPR035906">
    <property type="entry name" value="MetI-like_sf"/>
</dbReference>
<evidence type="ECO:0000313" key="9">
    <source>
        <dbReference type="EMBL" id="HIZ61634.1"/>
    </source>
</evidence>
<reference evidence="9" key="1">
    <citation type="journal article" date="2021" name="PeerJ">
        <title>Extensive microbial diversity within the chicken gut microbiome revealed by metagenomics and culture.</title>
        <authorList>
            <person name="Gilroy R."/>
            <person name="Ravi A."/>
            <person name="Getino M."/>
            <person name="Pursley I."/>
            <person name="Horton D.L."/>
            <person name="Alikhan N.F."/>
            <person name="Baker D."/>
            <person name="Gharbi K."/>
            <person name="Hall N."/>
            <person name="Watson M."/>
            <person name="Adriaenssens E.M."/>
            <person name="Foster-Nyarko E."/>
            <person name="Jarju S."/>
            <person name="Secka A."/>
            <person name="Antonio M."/>
            <person name="Oren A."/>
            <person name="Chaudhuri R.R."/>
            <person name="La Ragione R."/>
            <person name="Hildebrand F."/>
            <person name="Pallen M.J."/>
        </authorList>
    </citation>
    <scope>NUCLEOTIDE SEQUENCE</scope>
    <source>
        <strain evidence="9">CHK188-11489</strain>
    </source>
</reference>
<gene>
    <name evidence="9" type="ORF">H9724_02550</name>
</gene>
<comment type="subcellular location">
    <subcellularLocation>
        <location evidence="1 7">Cell membrane</location>
        <topology evidence="1 7">Multi-pass membrane protein</topology>
    </subcellularLocation>
</comment>
<reference evidence="9" key="2">
    <citation type="submission" date="2021-04" db="EMBL/GenBank/DDBJ databases">
        <authorList>
            <person name="Gilroy R."/>
        </authorList>
    </citation>
    <scope>NUCLEOTIDE SEQUENCE</scope>
    <source>
        <strain evidence="9">CHK188-11489</strain>
    </source>
</reference>
<evidence type="ECO:0000256" key="7">
    <source>
        <dbReference type="RuleBase" id="RU363032"/>
    </source>
</evidence>
<feature type="transmembrane region" description="Helical" evidence="7">
    <location>
        <begin position="184"/>
        <end position="206"/>
    </location>
</feature>
<dbReference type="PANTHER" id="PTHR32243:SF18">
    <property type="entry name" value="INNER MEMBRANE ABC TRANSPORTER PERMEASE PROTEIN YCJP"/>
    <property type="match status" value="1"/>
</dbReference>
<dbReference type="CDD" id="cd06261">
    <property type="entry name" value="TM_PBP2"/>
    <property type="match status" value="1"/>
</dbReference>
<dbReference type="PROSITE" id="PS50928">
    <property type="entry name" value="ABC_TM1"/>
    <property type="match status" value="1"/>
</dbReference>
<feature type="transmembrane region" description="Helical" evidence="7">
    <location>
        <begin position="76"/>
        <end position="97"/>
    </location>
</feature>
<proteinExistence type="inferred from homology"/>
<name>A0A9D2FID9_9FIRM</name>
<keyword evidence="5 7" id="KW-1133">Transmembrane helix</keyword>
<keyword evidence="3" id="KW-1003">Cell membrane</keyword>
<comment type="similarity">
    <text evidence="7">Belongs to the binding-protein-dependent transport system permease family.</text>
</comment>
<evidence type="ECO:0000313" key="10">
    <source>
        <dbReference type="Proteomes" id="UP000824105"/>
    </source>
</evidence>
<accession>A0A9D2FID9</accession>
<keyword evidence="6 7" id="KW-0472">Membrane</keyword>
<evidence type="ECO:0000256" key="3">
    <source>
        <dbReference type="ARBA" id="ARBA00022475"/>
    </source>
</evidence>
<dbReference type="Pfam" id="PF00528">
    <property type="entry name" value="BPD_transp_1"/>
    <property type="match status" value="1"/>
</dbReference>
<evidence type="ECO:0000256" key="4">
    <source>
        <dbReference type="ARBA" id="ARBA00022692"/>
    </source>
</evidence>
<comment type="caution">
    <text evidence="9">The sequence shown here is derived from an EMBL/GenBank/DDBJ whole genome shotgun (WGS) entry which is preliminary data.</text>
</comment>
<feature type="transmembrane region" description="Helical" evidence="7">
    <location>
        <begin position="12"/>
        <end position="31"/>
    </location>
</feature>
<dbReference type="InterPro" id="IPR000515">
    <property type="entry name" value="MetI-like"/>
</dbReference>
<protein>
    <submittedName>
        <fullName evidence="9">Carbohydrate ABC transporter permease</fullName>
    </submittedName>
</protein>
<dbReference type="GO" id="GO:0005886">
    <property type="term" value="C:plasma membrane"/>
    <property type="evidence" value="ECO:0007669"/>
    <property type="project" value="UniProtKB-SubCell"/>
</dbReference>
<dbReference type="PANTHER" id="PTHR32243">
    <property type="entry name" value="MALTOSE TRANSPORT SYSTEM PERMEASE-RELATED"/>
    <property type="match status" value="1"/>
</dbReference>
<evidence type="ECO:0000256" key="2">
    <source>
        <dbReference type="ARBA" id="ARBA00022448"/>
    </source>
</evidence>
<dbReference type="AlphaFoldDB" id="A0A9D2FID9"/>
<feature type="transmembrane region" description="Helical" evidence="7">
    <location>
        <begin position="243"/>
        <end position="264"/>
    </location>
</feature>
<dbReference type="GO" id="GO:0055085">
    <property type="term" value="P:transmembrane transport"/>
    <property type="evidence" value="ECO:0007669"/>
    <property type="project" value="InterPro"/>
</dbReference>
<dbReference type="InterPro" id="IPR050901">
    <property type="entry name" value="BP-dep_ABC_trans_perm"/>
</dbReference>
<keyword evidence="2 7" id="KW-0813">Transport</keyword>
<feature type="transmembrane region" description="Helical" evidence="7">
    <location>
        <begin position="104"/>
        <end position="122"/>
    </location>
</feature>
<keyword evidence="4 7" id="KW-0812">Transmembrane</keyword>
<evidence type="ECO:0000256" key="5">
    <source>
        <dbReference type="ARBA" id="ARBA00022989"/>
    </source>
</evidence>
<evidence type="ECO:0000256" key="6">
    <source>
        <dbReference type="ARBA" id="ARBA00023136"/>
    </source>
</evidence>
<evidence type="ECO:0000256" key="1">
    <source>
        <dbReference type="ARBA" id="ARBA00004651"/>
    </source>
</evidence>
<feature type="transmembrane region" description="Helical" evidence="7">
    <location>
        <begin position="142"/>
        <end position="163"/>
    </location>
</feature>